<dbReference type="EMBL" id="MTHB01000045">
    <property type="protein sequence ID" value="OXC79282.1"/>
    <property type="molecule type" value="Genomic_DNA"/>
</dbReference>
<protein>
    <submittedName>
        <fullName evidence="1">Uncharacterized protein</fullName>
    </submittedName>
</protein>
<organism evidence="1 2">
    <name type="scientific">Caballeronia sordidicola</name>
    <name type="common">Burkholderia sordidicola</name>
    <dbReference type="NCBI Taxonomy" id="196367"/>
    <lineage>
        <taxon>Bacteria</taxon>
        <taxon>Pseudomonadati</taxon>
        <taxon>Pseudomonadota</taxon>
        <taxon>Betaproteobacteria</taxon>
        <taxon>Burkholderiales</taxon>
        <taxon>Burkholderiaceae</taxon>
        <taxon>Caballeronia</taxon>
    </lineage>
</organism>
<dbReference type="AlphaFoldDB" id="A0A226X744"/>
<evidence type="ECO:0000313" key="1">
    <source>
        <dbReference type="EMBL" id="OXC79282.1"/>
    </source>
</evidence>
<sequence>MLIFNTVEKNGEIVLRCALDPLETARVSEVPLWMFEPVACCHVTSAISPVVTCEALRDLKGVVAKIDGAGERSPAILTS</sequence>
<proteinExistence type="predicted"/>
<reference evidence="2" key="1">
    <citation type="submission" date="2017-01" db="EMBL/GenBank/DDBJ databases">
        <title>Genome Analysis of Deinococcus marmoris KOPRI26562.</title>
        <authorList>
            <person name="Kim J.H."/>
            <person name="Oh H.-M."/>
        </authorList>
    </citation>
    <scope>NUCLEOTIDE SEQUENCE [LARGE SCALE GENOMIC DNA]</scope>
    <source>
        <strain evidence="2">PAMC 26633</strain>
    </source>
</reference>
<evidence type="ECO:0000313" key="2">
    <source>
        <dbReference type="Proteomes" id="UP000214720"/>
    </source>
</evidence>
<gene>
    <name evidence="1" type="ORF">BSU04_07680</name>
</gene>
<comment type="caution">
    <text evidence="1">The sequence shown here is derived from an EMBL/GenBank/DDBJ whole genome shotgun (WGS) entry which is preliminary data.</text>
</comment>
<dbReference type="Proteomes" id="UP000214720">
    <property type="component" value="Unassembled WGS sequence"/>
</dbReference>
<accession>A0A226X744</accession>
<name>A0A226X744_CABSO</name>
<dbReference type="RefSeq" id="WP_089159971.1">
    <property type="nucleotide sequence ID" value="NZ_MTHB01000045.1"/>
</dbReference>